<reference evidence="1" key="1">
    <citation type="submission" date="2017-12" db="EMBL/GenBank/DDBJ databases">
        <title>FDA dAtabase for Regulatory Grade micrObial Sequences (FDA-ARGOS): Supporting development and validation of Infectious Disease Dx tests.</title>
        <authorList>
            <person name="Kerrigan L."/>
            <person name="Tallon L.J."/>
            <person name="Sadzewicz L."/>
            <person name="Sengamalay N."/>
            <person name="Ott S."/>
            <person name="Godinez A."/>
            <person name="Nagaraj S."/>
            <person name="Vavikolanu K."/>
            <person name="Vyas G."/>
            <person name="Nadendla S."/>
            <person name="Aluvathingal J."/>
            <person name="Sichtig H."/>
        </authorList>
    </citation>
    <scope>NUCLEOTIDE SEQUENCE [LARGE SCALE GENOMIC DNA]</scope>
    <source>
        <strain evidence="1">FDAARGOS_200</strain>
    </source>
</reference>
<gene>
    <name evidence="1" type="ORF">A6J39_002810</name>
</gene>
<protein>
    <submittedName>
        <fullName evidence="1">Uncharacterized protein</fullName>
    </submittedName>
</protein>
<evidence type="ECO:0000313" key="2">
    <source>
        <dbReference type="Proteomes" id="UP000192511"/>
    </source>
</evidence>
<name>A0AAX0WNX3_9GAMM</name>
<keyword evidence="2" id="KW-1185">Reference proteome</keyword>
<dbReference type="EMBL" id="NBTX02000004">
    <property type="protein sequence ID" value="PNL60223.1"/>
    <property type="molecule type" value="Genomic_DNA"/>
</dbReference>
<dbReference type="RefSeq" id="WP_019233966.1">
    <property type="nucleotide sequence ID" value="NZ_CAAAHR010000005.1"/>
</dbReference>
<accession>A0AAX0WNX3</accession>
<dbReference type="Proteomes" id="UP000192511">
    <property type="component" value="Unassembled WGS sequence"/>
</dbReference>
<dbReference type="AlphaFoldDB" id="A0AAX0WNX3"/>
<sequence length="437" mass="49987">MFFKAEKKSPSLEIVQSFADVYYPTLKLHPKMLEQLSWLQNNSVNTSQSNVHLKQDFVNIEVKRILSRFYSFKLLMEGGSLAYATFAQSQTEDVVLSEDNFNRLSHFIQELTPDARECLMATCFITKSDQAIMAVPEEQRSKLPADSEQFITHTVTHFPKLFPICTLLTSEAVDLLPYAFYKNSHARQILDMEGGYNMVSNMAAAIRNGEITKEQYNLWFARWIINIAGLDGHINHKGSIYLTEPVANCIWALKLELDQLWLNPKHQVIDNYLAFREKQLEVNNKYIAYLGAIMRQYSPTKGLEIQTWFESLSQSEQQERIQVFKEQLEQTKVTPTFKPPVLVSLLQLGCLVPDALTIFTEIESQAAQIYTAAIANGRVSESTPLSYRNVAFKELLSPIKDFYNRNHCLPELTINSDGYLIVTAEALQEENTVKKVV</sequence>
<proteinExistence type="predicted"/>
<organism evidence="1 2">
    <name type="scientific">Legionella anisa</name>
    <dbReference type="NCBI Taxonomy" id="28082"/>
    <lineage>
        <taxon>Bacteria</taxon>
        <taxon>Pseudomonadati</taxon>
        <taxon>Pseudomonadota</taxon>
        <taxon>Gammaproteobacteria</taxon>
        <taxon>Legionellales</taxon>
        <taxon>Legionellaceae</taxon>
        <taxon>Legionella</taxon>
    </lineage>
</organism>
<evidence type="ECO:0000313" key="1">
    <source>
        <dbReference type="EMBL" id="PNL60223.1"/>
    </source>
</evidence>
<dbReference type="GeneID" id="98064593"/>
<comment type="caution">
    <text evidence="1">The sequence shown here is derived from an EMBL/GenBank/DDBJ whole genome shotgun (WGS) entry which is preliminary data.</text>
</comment>